<feature type="DNA-binding region" description="OmpR/PhoB-type" evidence="2">
    <location>
        <begin position="269"/>
        <end position="372"/>
    </location>
</feature>
<dbReference type="InterPro" id="IPR001867">
    <property type="entry name" value="OmpR/PhoB-type_DNA-bd"/>
</dbReference>
<evidence type="ECO:0000313" key="4">
    <source>
        <dbReference type="EMBL" id="TQL86079.1"/>
    </source>
</evidence>
<dbReference type="SMART" id="SM00862">
    <property type="entry name" value="Trans_reg_C"/>
    <property type="match status" value="1"/>
</dbReference>
<evidence type="ECO:0000313" key="5">
    <source>
        <dbReference type="Proteomes" id="UP000317209"/>
    </source>
</evidence>
<proteinExistence type="predicted"/>
<dbReference type="Gene3D" id="1.10.10.10">
    <property type="entry name" value="Winged helix-like DNA-binding domain superfamily/Winged helix DNA-binding domain"/>
    <property type="match status" value="1"/>
</dbReference>
<feature type="domain" description="OmpR/PhoB-type" evidence="3">
    <location>
        <begin position="269"/>
        <end position="372"/>
    </location>
</feature>
<dbReference type="GO" id="GO:0000160">
    <property type="term" value="P:phosphorelay signal transduction system"/>
    <property type="evidence" value="ECO:0007669"/>
    <property type="project" value="InterPro"/>
</dbReference>
<dbReference type="InterPro" id="IPR036388">
    <property type="entry name" value="WH-like_DNA-bd_sf"/>
</dbReference>
<evidence type="ECO:0000256" key="2">
    <source>
        <dbReference type="PROSITE-ProRule" id="PRU01091"/>
    </source>
</evidence>
<protein>
    <submittedName>
        <fullName evidence="4">Uroporphyrinogen-III synthase</fullName>
    </submittedName>
</protein>
<organism evidence="4 5">
    <name type="scientific">Microbacterium saperdae</name>
    <dbReference type="NCBI Taxonomy" id="69368"/>
    <lineage>
        <taxon>Bacteria</taxon>
        <taxon>Bacillati</taxon>
        <taxon>Actinomycetota</taxon>
        <taxon>Actinomycetes</taxon>
        <taxon>Micrococcales</taxon>
        <taxon>Microbacteriaceae</taxon>
        <taxon>Microbacterium</taxon>
    </lineage>
</organism>
<dbReference type="AlphaFoldDB" id="A0A543BMK9"/>
<dbReference type="EMBL" id="VFOX01000001">
    <property type="protein sequence ID" value="TQL86079.1"/>
    <property type="molecule type" value="Genomic_DNA"/>
</dbReference>
<dbReference type="InterPro" id="IPR016032">
    <property type="entry name" value="Sig_transdc_resp-reg_C-effctor"/>
</dbReference>
<dbReference type="PANTHER" id="PTHR40082">
    <property type="entry name" value="BLR5956 PROTEIN"/>
    <property type="match status" value="1"/>
</dbReference>
<dbReference type="Gene3D" id="3.40.50.10090">
    <property type="match status" value="2"/>
</dbReference>
<dbReference type="SUPFAM" id="SSF69618">
    <property type="entry name" value="HemD-like"/>
    <property type="match status" value="1"/>
</dbReference>
<dbReference type="GO" id="GO:0006780">
    <property type="term" value="P:uroporphyrinogen III biosynthetic process"/>
    <property type="evidence" value="ECO:0007669"/>
    <property type="project" value="InterPro"/>
</dbReference>
<dbReference type="Proteomes" id="UP000317209">
    <property type="component" value="Unassembled WGS sequence"/>
</dbReference>
<dbReference type="GO" id="GO:0004852">
    <property type="term" value="F:uroporphyrinogen-III synthase activity"/>
    <property type="evidence" value="ECO:0007669"/>
    <property type="project" value="InterPro"/>
</dbReference>
<dbReference type="PANTHER" id="PTHR40082:SF1">
    <property type="entry name" value="BLR5956 PROTEIN"/>
    <property type="match status" value="1"/>
</dbReference>
<comment type="caution">
    <text evidence="4">The sequence shown here is derived from an EMBL/GenBank/DDBJ whole genome shotgun (WGS) entry which is preliminary data.</text>
</comment>
<dbReference type="CDD" id="cd00383">
    <property type="entry name" value="trans_reg_C"/>
    <property type="match status" value="1"/>
</dbReference>
<dbReference type="Pfam" id="PF02602">
    <property type="entry name" value="HEM4"/>
    <property type="match status" value="1"/>
</dbReference>
<keyword evidence="5" id="KW-1185">Reference proteome</keyword>
<reference evidence="4 5" key="1">
    <citation type="submission" date="2019-06" db="EMBL/GenBank/DDBJ databases">
        <title>Sequencing the genomes of 1000 actinobacteria strains.</title>
        <authorList>
            <person name="Klenk H.-P."/>
        </authorList>
    </citation>
    <scope>NUCLEOTIDE SEQUENCE [LARGE SCALE GENOMIC DNA]</scope>
    <source>
        <strain evidence="4 5">DSM 20169</strain>
    </source>
</reference>
<dbReference type="Pfam" id="PF00486">
    <property type="entry name" value="Trans_reg_C"/>
    <property type="match status" value="1"/>
</dbReference>
<dbReference type="OrthoDB" id="213853at2"/>
<evidence type="ECO:0000259" key="3">
    <source>
        <dbReference type="PROSITE" id="PS51755"/>
    </source>
</evidence>
<dbReference type="InterPro" id="IPR003754">
    <property type="entry name" value="4pyrrol_synth_uPrphyn_synth"/>
</dbReference>
<dbReference type="GO" id="GO:0003677">
    <property type="term" value="F:DNA binding"/>
    <property type="evidence" value="ECO:0007669"/>
    <property type="project" value="UniProtKB-UniRule"/>
</dbReference>
<accession>A0A543BMK9</accession>
<dbReference type="PROSITE" id="PS51755">
    <property type="entry name" value="OMPR_PHOB"/>
    <property type="match status" value="1"/>
</dbReference>
<evidence type="ECO:0000256" key="1">
    <source>
        <dbReference type="ARBA" id="ARBA00023125"/>
    </source>
</evidence>
<dbReference type="SUPFAM" id="SSF46894">
    <property type="entry name" value="C-terminal effector domain of the bipartite response regulators"/>
    <property type="match status" value="1"/>
</dbReference>
<dbReference type="RefSeq" id="WP_141871970.1">
    <property type="nucleotide sequence ID" value="NZ_VFOX01000001.1"/>
</dbReference>
<gene>
    <name evidence="4" type="ORF">FB560_1721</name>
</gene>
<name>A0A543BMK9_9MICO</name>
<dbReference type="InterPro" id="IPR036108">
    <property type="entry name" value="4pyrrol_syn_uPrphyn_synt_sf"/>
</dbReference>
<sequence>MTRSATQPPLRVESALAGCSIVVAADRRSIDSAAVLERQGATVLASPPLGVAPRADATEVRTTIAALIAAQPEFVVVTTWAEYWNWWDDAYAGGRGEELDHALRDAQVVIRGSAMSVESPGHQSSVLRPAEEVAAHALVSAMAGRRVAVQRQRPVSDGLEAILIEAGAAVVGVPARGWGPPPDPARVRRSTVQAAAGEVDAVLFASAAGSAAWLAVAESEGALDAVRRRASNGRLLLATPTPIVAGPLRAARIPSVVAECGNRAALACAVIAHFGEGGAPSLRTDAGRMEVRSGGAVIDERFIPLPRTSASLLDALFLAEGRVLSRAEIARSLPGAPRSGHAVEAAVARLRDALPVSGVVQTVVKRGYRLAVADL</sequence>
<keyword evidence="1 2" id="KW-0238">DNA-binding</keyword>
<dbReference type="GO" id="GO:0006355">
    <property type="term" value="P:regulation of DNA-templated transcription"/>
    <property type="evidence" value="ECO:0007669"/>
    <property type="project" value="InterPro"/>
</dbReference>
<dbReference type="InterPro" id="IPR039793">
    <property type="entry name" value="UROS/Hem4"/>
</dbReference>